<dbReference type="PANTHER" id="PTHR43591:SF24">
    <property type="entry name" value="2-METHOXY-6-POLYPRENYL-1,4-BENZOQUINOL METHYLASE, MITOCHONDRIAL"/>
    <property type="match status" value="1"/>
</dbReference>
<feature type="binding site" evidence="6">
    <location>
        <position position="81"/>
    </location>
    <ligand>
        <name>S-adenosyl-L-methionine</name>
        <dbReference type="ChEBI" id="CHEBI:59789"/>
    </ligand>
</feature>
<gene>
    <name evidence="6" type="primary">ubiE</name>
    <name evidence="7" type="ORF">G293_03275</name>
</gene>
<dbReference type="PANTHER" id="PTHR43591">
    <property type="entry name" value="METHYLTRANSFERASE"/>
    <property type="match status" value="1"/>
</dbReference>
<evidence type="ECO:0000256" key="6">
    <source>
        <dbReference type="HAMAP-Rule" id="MF_01813"/>
    </source>
</evidence>
<dbReference type="NCBIfam" id="NF001242">
    <property type="entry name" value="PRK00216.1-3"/>
    <property type="match status" value="1"/>
</dbReference>
<dbReference type="HAMAP" id="MF_01813">
    <property type="entry name" value="MenG_UbiE_methyltr"/>
    <property type="match status" value="1"/>
</dbReference>
<dbReference type="RefSeq" id="WP_047264288.1">
    <property type="nucleotide sequence ID" value="NZ_CP004021.1"/>
</dbReference>
<keyword evidence="8" id="KW-1185">Reference proteome</keyword>
<dbReference type="InterPro" id="IPR023576">
    <property type="entry name" value="UbiE/COQ5_MeTrFase_CS"/>
</dbReference>
<dbReference type="GO" id="GO:0009060">
    <property type="term" value="P:aerobic respiration"/>
    <property type="evidence" value="ECO:0007669"/>
    <property type="project" value="UniProtKB-UniRule"/>
</dbReference>
<dbReference type="Pfam" id="PF01209">
    <property type="entry name" value="Ubie_methyltran"/>
    <property type="match status" value="1"/>
</dbReference>
<comment type="pathway">
    <text evidence="6">Cofactor biosynthesis; ubiquinone biosynthesis.</text>
</comment>
<feature type="binding site" evidence="6">
    <location>
        <begin position="130"/>
        <end position="131"/>
    </location>
    <ligand>
        <name>S-adenosyl-L-methionine</name>
        <dbReference type="ChEBI" id="CHEBI:59789"/>
    </ligand>
</feature>
<dbReference type="PROSITE" id="PS01183">
    <property type="entry name" value="UBIE_1"/>
    <property type="match status" value="1"/>
</dbReference>
<evidence type="ECO:0000256" key="4">
    <source>
        <dbReference type="ARBA" id="ARBA00022688"/>
    </source>
</evidence>
<dbReference type="Proteomes" id="UP000035503">
    <property type="component" value="Chromosome"/>
</dbReference>
<feature type="binding site" evidence="6">
    <location>
        <position position="102"/>
    </location>
    <ligand>
        <name>S-adenosyl-L-methionine</name>
        <dbReference type="ChEBI" id="CHEBI:59789"/>
    </ligand>
</feature>
<keyword evidence="7" id="KW-0830">Ubiquinone</keyword>
<comment type="caution">
    <text evidence="6">Lacks conserved residue(s) required for the propagation of feature annotation.</text>
</comment>
<dbReference type="UniPathway" id="UPA00079">
    <property type="reaction ID" value="UER00169"/>
</dbReference>
<keyword evidence="5 6" id="KW-0949">S-adenosyl-L-methionine</keyword>
<dbReference type="GO" id="GO:0043770">
    <property type="term" value="F:demethylmenaquinone methyltransferase activity"/>
    <property type="evidence" value="ECO:0007669"/>
    <property type="project" value="UniProtKB-UniRule"/>
</dbReference>
<dbReference type="EC" id="2.1.1.201" evidence="6"/>
<dbReference type="InterPro" id="IPR029063">
    <property type="entry name" value="SAM-dependent_MTases_sf"/>
</dbReference>
<dbReference type="AlphaFoldDB" id="A0A0G3I6X1"/>
<keyword evidence="2 6" id="KW-0489">Methyltransferase</keyword>
<dbReference type="GO" id="GO:0009234">
    <property type="term" value="P:menaquinone biosynthetic process"/>
    <property type="evidence" value="ECO:0007669"/>
    <property type="project" value="UniProtKB-UniRule"/>
</dbReference>
<evidence type="ECO:0000256" key="1">
    <source>
        <dbReference type="ARBA" id="ARBA00022428"/>
    </source>
</evidence>
<comment type="catalytic activity">
    <reaction evidence="6">
        <text>a 2-demethylmenaquinol + S-adenosyl-L-methionine = a menaquinol + S-adenosyl-L-homocysteine + H(+)</text>
        <dbReference type="Rhea" id="RHEA:42640"/>
        <dbReference type="Rhea" id="RHEA-COMP:9539"/>
        <dbReference type="Rhea" id="RHEA-COMP:9563"/>
        <dbReference type="ChEBI" id="CHEBI:15378"/>
        <dbReference type="ChEBI" id="CHEBI:18151"/>
        <dbReference type="ChEBI" id="CHEBI:55437"/>
        <dbReference type="ChEBI" id="CHEBI:57856"/>
        <dbReference type="ChEBI" id="CHEBI:59789"/>
        <dbReference type="EC" id="2.1.1.163"/>
    </reaction>
</comment>
<comment type="similarity">
    <text evidence="6">Belongs to the class I-like SAM-binding methyltransferase superfamily. MenG/UbiE family.</text>
</comment>
<dbReference type="Gene3D" id="3.40.50.150">
    <property type="entry name" value="Vaccinia Virus protein VP39"/>
    <property type="match status" value="1"/>
</dbReference>
<dbReference type="KEGG" id="lau:G293_03275"/>
<protein>
    <recommendedName>
        <fullName evidence="6">Ubiquinone/menaquinone biosynthesis C-methyltransferase UbiE</fullName>
        <ecNumber evidence="6">2.1.1.163</ecNumber>
        <ecNumber evidence="6">2.1.1.201</ecNumber>
    </recommendedName>
    <alternativeName>
        <fullName evidence="6">2-methoxy-6-polyprenyl-1,4-benzoquinol methylase</fullName>
    </alternativeName>
    <alternativeName>
        <fullName evidence="6">Demethylmenaquinone methyltransferase</fullName>
    </alternativeName>
</protein>
<keyword evidence="3 6" id="KW-0808">Transferase</keyword>
<sequence>MIKGRFDSDKNMKTSYGFREVPEEEKQNMVNHVFSRVSHRYDVMNDFMSFGLHRFWKDAMVTALNPKKSKDYRVLDVAGGTGDVAFRIAEASKNKAQIVVADINSEMLSVGKERAFKENLQDSITFVEANAESLPFKTGSFDACTLAFGIRNMPHIALVLQEVYRILKYGGRLLILEFSEVQGPIFKKLYDMWSFNVIPQLGKLIAGDEEPYQYLVESIRRFPNQKDFSTIISAEGFSNVSFTNYTNGIVALHSGWKLENAGSVI</sequence>
<reference evidence="7 8" key="1">
    <citation type="journal article" date="2015" name="Genome Announc.">
        <title>Complete Genome Sequence of 'Candidatus Liberibacter africanus,' a Bacterium Associated with Citrus Huanglongbing.</title>
        <authorList>
            <person name="Lin H."/>
            <person name="Pietersen G."/>
            <person name="Han C."/>
            <person name="Read D.A."/>
            <person name="Lou B."/>
            <person name="Gupta G."/>
            <person name="Civerolo E.L."/>
        </authorList>
    </citation>
    <scope>NUCLEOTIDE SEQUENCE [LARGE SCALE GENOMIC DNA]</scope>
    <source>
        <strain evidence="7 8">PTSAPSY</strain>
    </source>
</reference>
<evidence type="ECO:0000313" key="8">
    <source>
        <dbReference type="Proteomes" id="UP000035503"/>
    </source>
</evidence>
<comment type="catalytic activity">
    <reaction evidence="6">
        <text>a 2-methoxy-6-(all-trans-polyprenyl)benzene-1,4-diol + S-adenosyl-L-methionine = a 5-methoxy-2-methyl-3-(all-trans-polyprenyl)benzene-1,4-diol + S-adenosyl-L-homocysteine + H(+)</text>
        <dbReference type="Rhea" id="RHEA:28286"/>
        <dbReference type="Rhea" id="RHEA-COMP:10858"/>
        <dbReference type="Rhea" id="RHEA-COMP:10859"/>
        <dbReference type="ChEBI" id="CHEBI:15378"/>
        <dbReference type="ChEBI" id="CHEBI:57856"/>
        <dbReference type="ChEBI" id="CHEBI:59789"/>
        <dbReference type="ChEBI" id="CHEBI:84166"/>
        <dbReference type="ChEBI" id="CHEBI:84167"/>
        <dbReference type="EC" id="2.1.1.201"/>
    </reaction>
</comment>
<dbReference type="PROSITE" id="PS51608">
    <property type="entry name" value="SAM_MT_UBIE"/>
    <property type="match status" value="1"/>
</dbReference>
<dbReference type="NCBIfam" id="TIGR01934">
    <property type="entry name" value="MenG_MenH_UbiE"/>
    <property type="match status" value="1"/>
</dbReference>
<organism evidence="7 8">
    <name type="scientific">Candidatus Liberibacter africanus PTSAPSY</name>
    <dbReference type="NCBI Taxonomy" id="1277257"/>
    <lineage>
        <taxon>Bacteria</taxon>
        <taxon>Pseudomonadati</taxon>
        <taxon>Pseudomonadota</taxon>
        <taxon>Alphaproteobacteria</taxon>
        <taxon>Hyphomicrobiales</taxon>
        <taxon>Rhizobiaceae</taxon>
        <taxon>Liberibacter</taxon>
    </lineage>
</organism>
<evidence type="ECO:0000256" key="3">
    <source>
        <dbReference type="ARBA" id="ARBA00022679"/>
    </source>
</evidence>
<dbReference type="CDD" id="cd02440">
    <property type="entry name" value="AdoMet_MTases"/>
    <property type="match status" value="1"/>
</dbReference>
<dbReference type="OrthoDB" id="9808140at2"/>
<comment type="pathway">
    <text evidence="6">Quinol/quinone metabolism; menaquinone biosynthesis; menaquinol from 1,4-dihydroxy-2-naphthoate: step 2/2.</text>
</comment>
<dbReference type="EC" id="2.1.1.163" evidence="6"/>
<keyword evidence="4 6" id="KW-0831">Ubiquinone biosynthesis</keyword>
<dbReference type="EMBL" id="CP004021">
    <property type="protein sequence ID" value="AKK20283.1"/>
    <property type="molecule type" value="Genomic_DNA"/>
</dbReference>
<dbReference type="NCBIfam" id="NF001244">
    <property type="entry name" value="PRK00216.1-5"/>
    <property type="match status" value="1"/>
</dbReference>
<dbReference type="STRING" id="1277257.G293_03275"/>
<name>A0A0G3I6X1_LIBAF</name>
<dbReference type="GO" id="GO:0032259">
    <property type="term" value="P:methylation"/>
    <property type="evidence" value="ECO:0007669"/>
    <property type="project" value="UniProtKB-KW"/>
</dbReference>
<proteinExistence type="inferred from homology"/>
<evidence type="ECO:0000256" key="5">
    <source>
        <dbReference type="ARBA" id="ARBA00022691"/>
    </source>
</evidence>
<dbReference type="PATRIC" id="fig|1277257.4.peg.704"/>
<keyword evidence="1 6" id="KW-0474">Menaquinone biosynthesis</keyword>
<dbReference type="InterPro" id="IPR004033">
    <property type="entry name" value="UbiE/COQ5_MeTrFase"/>
</dbReference>
<comment type="function">
    <text evidence="6">Methyltransferase required for the conversion of demethylmenaquinol (DMKH2) to menaquinol (MKH2) and the conversion of 2-polyprenyl-6-methoxy-1,4-benzoquinol (DDMQH2) to 2-polyprenyl-3-methyl-6-methoxy-1,4-benzoquinol (DMQH2).</text>
</comment>
<dbReference type="UniPathway" id="UPA00232"/>
<dbReference type="GO" id="GO:0008425">
    <property type="term" value="F:2-methoxy-6-polyprenyl-1,4-benzoquinol methyltransferase activity"/>
    <property type="evidence" value="ECO:0007669"/>
    <property type="project" value="UniProtKB-UniRule"/>
</dbReference>
<evidence type="ECO:0000256" key="2">
    <source>
        <dbReference type="ARBA" id="ARBA00022603"/>
    </source>
</evidence>
<accession>A0A0G3I6X1</accession>
<evidence type="ECO:0000313" key="7">
    <source>
        <dbReference type="EMBL" id="AKK20283.1"/>
    </source>
</evidence>
<dbReference type="SUPFAM" id="SSF53335">
    <property type="entry name" value="S-adenosyl-L-methionine-dependent methyltransferases"/>
    <property type="match status" value="1"/>
</dbReference>